<dbReference type="EMBL" id="CAJVQB010039939">
    <property type="protein sequence ID" value="CAG8827882.1"/>
    <property type="molecule type" value="Genomic_DNA"/>
</dbReference>
<proteinExistence type="predicted"/>
<organism evidence="2 3">
    <name type="scientific">Gigaspora margarita</name>
    <dbReference type="NCBI Taxonomy" id="4874"/>
    <lineage>
        <taxon>Eukaryota</taxon>
        <taxon>Fungi</taxon>
        <taxon>Fungi incertae sedis</taxon>
        <taxon>Mucoromycota</taxon>
        <taxon>Glomeromycotina</taxon>
        <taxon>Glomeromycetes</taxon>
        <taxon>Diversisporales</taxon>
        <taxon>Gigasporaceae</taxon>
        <taxon>Gigaspora</taxon>
    </lineage>
</organism>
<evidence type="ECO:0000313" key="3">
    <source>
        <dbReference type="Proteomes" id="UP000789901"/>
    </source>
</evidence>
<dbReference type="Proteomes" id="UP000789901">
    <property type="component" value="Unassembled WGS sequence"/>
</dbReference>
<name>A0ABN7WD23_GIGMA</name>
<feature type="non-terminal residue" evidence="2">
    <location>
        <position position="1"/>
    </location>
</feature>
<sequence length="171" mass="19874">IANPDPYYDNIDTAAIDSSKSESENRYNIKSQTTAKPRNKFNNKNRPTTYPSKSVGNNAKQTFNNILDKPNVETHYSSEEQYRIVHQKRIRAINCSNQSILWNAILKYISWGDAPLSLRTDPTESNIKNFKIKILANKLPTFLILHIRYQKNTPTTYVKDARKKKKTLYTY</sequence>
<evidence type="ECO:0000313" key="2">
    <source>
        <dbReference type="EMBL" id="CAG8827882.1"/>
    </source>
</evidence>
<gene>
    <name evidence="2" type="ORF">GMARGA_LOCUS29544</name>
</gene>
<accession>A0ABN7WD23</accession>
<keyword evidence="3" id="KW-1185">Reference proteome</keyword>
<reference evidence="2 3" key="1">
    <citation type="submission" date="2021-06" db="EMBL/GenBank/DDBJ databases">
        <authorList>
            <person name="Kallberg Y."/>
            <person name="Tangrot J."/>
            <person name="Rosling A."/>
        </authorList>
    </citation>
    <scope>NUCLEOTIDE SEQUENCE [LARGE SCALE GENOMIC DNA]</scope>
    <source>
        <strain evidence="2 3">120-4 pot B 10/14</strain>
    </source>
</reference>
<feature type="region of interest" description="Disordered" evidence="1">
    <location>
        <begin position="18"/>
        <end position="59"/>
    </location>
</feature>
<protein>
    <submittedName>
        <fullName evidence="2">42470_t:CDS:1</fullName>
    </submittedName>
</protein>
<comment type="caution">
    <text evidence="2">The sequence shown here is derived from an EMBL/GenBank/DDBJ whole genome shotgun (WGS) entry which is preliminary data.</text>
</comment>
<evidence type="ECO:0000256" key="1">
    <source>
        <dbReference type="SAM" id="MobiDB-lite"/>
    </source>
</evidence>
<feature type="compositionally biased region" description="Polar residues" evidence="1">
    <location>
        <begin position="48"/>
        <end position="59"/>
    </location>
</feature>